<gene>
    <name evidence="2" type="ORF">CYLTODRAFT_457065</name>
</gene>
<keyword evidence="1" id="KW-0175">Coiled coil</keyword>
<dbReference type="EMBL" id="KN880628">
    <property type="protein sequence ID" value="KIY64583.1"/>
    <property type="molecule type" value="Genomic_DNA"/>
</dbReference>
<keyword evidence="3" id="KW-1185">Reference proteome</keyword>
<proteinExistence type="predicted"/>
<evidence type="ECO:0008006" key="4">
    <source>
        <dbReference type="Google" id="ProtNLM"/>
    </source>
</evidence>
<feature type="coiled-coil region" evidence="1">
    <location>
        <begin position="51"/>
        <end position="116"/>
    </location>
</feature>
<dbReference type="InterPro" id="IPR012471">
    <property type="entry name" value="DUF1690"/>
</dbReference>
<dbReference type="Proteomes" id="UP000054007">
    <property type="component" value="Unassembled WGS sequence"/>
</dbReference>
<dbReference type="OrthoDB" id="5544375at2759"/>
<name>A0A0D7B1U2_9AGAR</name>
<reference evidence="2 3" key="1">
    <citation type="journal article" date="2015" name="Fungal Genet. Biol.">
        <title>Evolution of novel wood decay mechanisms in Agaricales revealed by the genome sequences of Fistulina hepatica and Cylindrobasidium torrendii.</title>
        <authorList>
            <person name="Floudas D."/>
            <person name="Held B.W."/>
            <person name="Riley R."/>
            <person name="Nagy L.G."/>
            <person name="Koehler G."/>
            <person name="Ransdell A.S."/>
            <person name="Younus H."/>
            <person name="Chow J."/>
            <person name="Chiniquy J."/>
            <person name="Lipzen A."/>
            <person name="Tritt A."/>
            <person name="Sun H."/>
            <person name="Haridas S."/>
            <person name="LaButti K."/>
            <person name="Ohm R.A."/>
            <person name="Kues U."/>
            <person name="Blanchette R.A."/>
            <person name="Grigoriev I.V."/>
            <person name="Minto R.E."/>
            <person name="Hibbett D.S."/>
        </authorList>
    </citation>
    <scope>NUCLEOTIDE SEQUENCE [LARGE SCALE GENOMIC DNA]</scope>
    <source>
        <strain evidence="2 3">FP15055 ss-10</strain>
    </source>
</reference>
<dbReference type="Pfam" id="PF07956">
    <property type="entry name" value="DUF1690"/>
    <property type="match status" value="1"/>
</dbReference>
<evidence type="ECO:0000313" key="2">
    <source>
        <dbReference type="EMBL" id="KIY64583.1"/>
    </source>
</evidence>
<dbReference type="AlphaFoldDB" id="A0A0D7B1U2"/>
<evidence type="ECO:0000313" key="3">
    <source>
        <dbReference type="Proteomes" id="UP000054007"/>
    </source>
</evidence>
<protein>
    <recommendedName>
        <fullName evidence="4">DUF1690-domain-containing protein</fullName>
    </recommendedName>
</protein>
<evidence type="ECO:0000256" key="1">
    <source>
        <dbReference type="SAM" id="Coils"/>
    </source>
</evidence>
<sequence length="169" mass="19279">MGASQSKSEEKVFTTETPISFSPDVVDRLAANVTSSEVPAERQLTLDGHVRARIQAEMARLRKEEEEVRAKIEAALEKENLDREKTLATDGDVKDSASLLNDLEEIKAKVERFQERKALVDYPELKGIQEKVLACYRNQPTRTLDCWREVNQFKVAVDQLEQKFVKSLQ</sequence>
<organism evidence="2 3">
    <name type="scientific">Cylindrobasidium torrendii FP15055 ss-10</name>
    <dbReference type="NCBI Taxonomy" id="1314674"/>
    <lineage>
        <taxon>Eukaryota</taxon>
        <taxon>Fungi</taxon>
        <taxon>Dikarya</taxon>
        <taxon>Basidiomycota</taxon>
        <taxon>Agaricomycotina</taxon>
        <taxon>Agaricomycetes</taxon>
        <taxon>Agaricomycetidae</taxon>
        <taxon>Agaricales</taxon>
        <taxon>Marasmiineae</taxon>
        <taxon>Physalacriaceae</taxon>
        <taxon>Cylindrobasidium</taxon>
    </lineage>
</organism>
<accession>A0A0D7B1U2</accession>